<evidence type="ECO:0000256" key="1">
    <source>
        <dbReference type="ARBA" id="ARBA00006484"/>
    </source>
</evidence>
<dbReference type="Proteomes" id="UP000481153">
    <property type="component" value="Unassembled WGS sequence"/>
</dbReference>
<evidence type="ECO:0000313" key="4">
    <source>
        <dbReference type="EMBL" id="KAF0730043.1"/>
    </source>
</evidence>
<reference evidence="4 5" key="1">
    <citation type="submission" date="2019-07" db="EMBL/GenBank/DDBJ databases">
        <title>Genomics analysis of Aphanomyces spp. identifies a new class of oomycete effector associated with host adaptation.</title>
        <authorList>
            <person name="Gaulin E."/>
        </authorList>
    </citation>
    <scope>NUCLEOTIDE SEQUENCE [LARGE SCALE GENOMIC DNA]</scope>
    <source>
        <strain evidence="4 5">ATCC 201684</strain>
    </source>
</reference>
<evidence type="ECO:0000256" key="2">
    <source>
        <dbReference type="ARBA" id="ARBA00022857"/>
    </source>
</evidence>
<dbReference type="Gene3D" id="3.40.50.720">
    <property type="entry name" value="NAD(P)-binding Rossmann-like Domain"/>
    <property type="match status" value="1"/>
</dbReference>
<organism evidence="4 5">
    <name type="scientific">Aphanomyces euteiches</name>
    <dbReference type="NCBI Taxonomy" id="100861"/>
    <lineage>
        <taxon>Eukaryota</taxon>
        <taxon>Sar</taxon>
        <taxon>Stramenopiles</taxon>
        <taxon>Oomycota</taxon>
        <taxon>Saprolegniomycetes</taxon>
        <taxon>Saprolegniales</taxon>
        <taxon>Verrucalvaceae</taxon>
        <taxon>Aphanomyces</taxon>
    </lineage>
</organism>
<dbReference type="SUPFAM" id="SSF51735">
    <property type="entry name" value="NAD(P)-binding Rossmann-fold domains"/>
    <property type="match status" value="1"/>
</dbReference>
<keyword evidence="3" id="KW-0560">Oxidoreductase</keyword>
<proteinExistence type="inferred from homology"/>
<dbReference type="EMBL" id="VJMJ01000157">
    <property type="protein sequence ID" value="KAF0730043.1"/>
    <property type="molecule type" value="Genomic_DNA"/>
</dbReference>
<keyword evidence="2" id="KW-0521">NADP</keyword>
<evidence type="ECO:0000313" key="5">
    <source>
        <dbReference type="Proteomes" id="UP000481153"/>
    </source>
</evidence>
<name>A0A6G0WRK8_9STRA</name>
<gene>
    <name evidence="4" type="ORF">Ae201684_012441</name>
</gene>
<dbReference type="InterPro" id="IPR002347">
    <property type="entry name" value="SDR_fam"/>
</dbReference>
<dbReference type="InterPro" id="IPR036291">
    <property type="entry name" value="NAD(P)-bd_dom_sf"/>
</dbReference>
<dbReference type="GO" id="GO:0016491">
    <property type="term" value="F:oxidoreductase activity"/>
    <property type="evidence" value="ECO:0007669"/>
    <property type="project" value="UniProtKB-KW"/>
</dbReference>
<dbReference type="VEuPathDB" id="FungiDB:AeMF1_004848"/>
<keyword evidence="5" id="KW-1185">Reference proteome</keyword>
<dbReference type="PANTHER" id="PTHR24320">
    <property type="entry name" value="RETINOL DEHYDROGENASE"/>
    <property type="match status" value="1"/>
</dbReference>
<evidence type="ECO:0008006" key="6">
    <source>
        <dbReference type="Google" id="ProtNLM"/>
    </source>
</evidence>
<sequence>MTFSIADIPDQTGRVVIVTGGTAGIGLESVIALARKGAHVIFTARNESRGQETLDKIKAALAPAPYNVEFAVADNTDLKSVEAFANSFLARNLPLHILLLNAGVAMKPYGVIEGVESTLFNNHVAHQL</sequence>
<protein>
    <recommendedName>
        <fullName evidence="6">Ketoreductase (KR) domain-containing protein</fullName>
    </recommendedName>
</protein>
<accession>A0A6G0WRK8</accession>
<comment type="similarity">
    <text evidence="1">Belongs to the short-chain dehydrogenases/reductases (SDR) family.</text>
</comment>
<dbReference type="AlphaFoldDB" id="A0A6G0WRK8"/>
<evidence type="ECO:0000256" key="3">
    <source>
        <dbReference type="ARBA" id="ARBA00023002"/>
    </source>
</evidence>
<dbReference type="PANTHER" id="PTHR24320:SF282">
    <property type="entry name" value="WW DOMAIN-CONTAINING OXIDOREDUCTASE"/>
    <property type="match status" value="1"/>
</dbReference>
<dbReference type="Pfam" id="PF00106">
    <property type="entry name" value="adh_short"/>
    <property type="match status" value="1"/>
</dbReference>
<comment type="caution">
    <text evidence="4">The sequence shown here is derived from an EMBL/GenBank/DDBJ whole genome shotgun (WGS) entry which is preliminary data.</text>
</comment>